<feature type="region of interest" description="Disordered" evidence="1">
    <location>
        <begin position="267"/>
        <end position="320"/>
    </location>
</feature>
<feature type="transmembrane region" description="Helical" evidence="2">
    <location>
        <begin position="187"/>
        <end position="210"/>
    </location>
</feature>
<evidence type="ECO:0000313" key="5">
    <source>
        <dbReference type="Proteomes" id="UP000613030"/>
    </source>
</evidence>
<feature type="compositionally biased region" description="Gly residues" evidence="1">
    <location>
        <begin position="273"/>
        <end position="284"/>
    </location>
</feature>
<dbReference type="InterPro" id="IPR007621">
    <property type="entry name" value="TPM_dom"/>
</dbReference>
<evidence type="ECO:0000313" key="4">
    <source>
        <dbReference type="EMBL" id="MBL0741802.1"/>
    </source>
</evidence>
<dbReference type="PANTHER" id="PTHR30373:SF2">
    <property type="entry name" value="UPF0603 PROTEIN YGCG"/>
    <property type="match status" value="1"/>
</dbReference>
<proteinExistence type="predicted"/>
<evidence type="ECO:0000256" key="2">
    <source>
        <dbReference type="SAM" id="Phobius"/>
    </source>
</evidence>
<evidence type="ECO:0000259" key="3">
    <source>
        <dbReference type="Pfam" id="PF04536"/>
    </source>
</evidence>
<accession>A0ABS1KSX6</accession>
<keyword evidence="2" id="KW-0472">Membrane</keyword>
<reference evidence="4 5" key="1">
    <citation type="submission" date="2021-01" db="EMBL/GenBank/DDBJ databases">
        <title>Chryseolinea sp. Jin1 Genome sequencing and assembly.</title>
        <authorList>
            <person name="Kim I."/>
        </authorList>
    </citation>
    <scope>NUCLEOTIDE SEQUENCE [LARGE SCALE GENOMIC DNA]</scope>
    <source>
        <strain evidence="4 5">Jin1</strain>
    </source>
</reference>
<protein>
    <submittedName>
        <fullName evidence="4">TPM domain-containing protein</fullName>
    </submittedName>
</protein>
<dbReference type="RefSeq" id="WP_202009318.1">
    <property type="nucleotide sequence ID" value="NZ_JAERRB010000003.1"/>
</dbReference>
<dbReference type="EMBL" id="JAERRB010000003">
    <property type="protein sequence ID" value="MBL0741802.1"/>
    <property type="molecule type" value="Genomic_DNA"/>
</dbReference>
<sequence>MNSVIIHRAQATRIAKAILPLLFLLFHAPAFSQKALPELWGVRVHDEAHVLSQQKVDDLELQLKRYEDSTSNQIAILLLPSLDGESIEDYSIRLVDKWKLGQKGKDNGALLLVAVNDHKMRIEVGDGLQGTLTDAVCSRIIRSELAPNFRQDDFDGGVQAAVNAMIAAIGGEYSADDVSSGDETPDWVTKLVLGLFVFSVLGVFTVLGIMIPDKIGWILYLFLIPFYAIFPMAIYGLTAGLIILGVYLIGYPVARYTIGKSAWGKRARRNKTGKGGGSSWGSGSGWSSSSGSSWSSSSSSGSSFSGGGGSFSGGGSSGSW</sequence>
<feature type="compositionally biased region" description="Gly residues" evidence="1">
    <location>
        <begin position="304"/>
        <end position="320"/>
    </location>
</feature>
<name>A0ABS1KSX6_9BACT</name>
<keyword evidence="2" id="KW-1133">Transmembrane helix</keyword>
<gene>
    <name evidence="4" type="ORF">JI741_11265</name>
</gene>
<feature type="compositionally biased region" description="Low complexity" evidence="1">
    <location>
        <begin position="285"/>
        <end position="303"/>
    </location>
</feature>
<dbReference type="Proteomes" id="UP000613030">
    <property type="component" value="Unassembled WGS sequence"/>
</dbReference>
<dbReference type="Gene3D" id="3.10.310.50">
    <property type="match status" value="1"/>
</dbReference>
<evidence type="ECO:0000256" key="1">
    <source>
        <dbReference type="SAM" id="MobiDB-lite"/>
    </source>
</evidence>
<keyword evidence="2" id="KW-0812">Transmembrane</keyword>
<comment type="caution">
    <text evidence="4">The sequence shown here is derived from an EMBL/GenBank/DDBJ whole genome shotgun (WGS) entry which is preliminary data.</text>
</comment>
<organism evidence="4 5">
    <name type="scientific">Chryseolinea lacunae</name>
    <dbReference type="NCBI Taxonomy" id="2801331"/>
    <lineage>
        <taxon>Bacteria</taxon>
        <taxon>Pseudomonadati</taxon>
        <taxon>Bacteroidota</taxon>
        <taxon>Cytophagia</taxon>
        <taxon>Cytophagales</taxon>
        <taxon>Fulvivirgaceae</taxon>
        <taxon>Chryseolinea</taxon>
    </lineage>
</organism>
<dbReference type="PANTHER" id="PTHR30373">
    <property type="entry name" value="UPF0603 PROTEIN YGCG"/>
    <property type="match status" value="1"/>
</dbReference>
<feature type="domain" description="TPM" evidence="3">
    <location>
        <begin position="44"/>
        <end position="167"/>
    </location>
</feature>
<dbReference type="Pfam" id="PF04536">
    <property type="entry name" value="TPM_phosphatase"/>
    <property type="match status" value="1"/>
</dbReference>
<keyword evidence="5" id="KW-1185">Reference proteome</keyword>